<feature type="chain" id="PRO_5040265814" description="BTB domain-containing protein" evidence="1">
    <location>
        <begin position="22"/>
        <end position="154"/>
    </location>
</feature>
<feature type="domain" description="BTB" evidence="2">
    <location>
        <begin position="62"/>
        <end position="122"/>
    </location>
</feature>
<gene>
    <name evidence="3" type="ORF">CLAFUR5_11530</name>
</gene>
<dbReference type="Proteomes" id="UP000756132">
    <property type="component" value="Chromosome 8"/>
</dbReference>
<reference evidence="3" key="2">
    <citation type="journal article" date="2022" name="Microb. Genom.">
        <title>A chromosome-scale genome assembly of the tomato pathogen Cladosporium fulvum reveals a compartmentalized genome architecture and the presence of a dispensable chromosome.</title>
        <authorList>
            <person name="Zaccaron A.Z."/>
            <person name="Chen L.H."/>
            <person name="Samaras A."/>
            <person name="Stergiopoulos I."/>
        </authorList>
    </citation>
    <scope>NUCLEOTIDE SEQUENCE</scope>
    <source>
        <strain evidence="3">Race5_Kim</strain>
    </source>
</reference>
<dbReference type="InterPro" id="IPR000210">
    <property type="entry name" value="BTB/POZ_dom"/>
</dbReference>
<keyword evidence="4" id="KW-1185">Reference proteome</keyword>
<organism evidence="3 4">
    <name type="scientific">Passalora fulva</name>
    <name type="common">Tomato leaf mold</name>
    <name type="synonym">Cladosporium fulvum</name>
    <dbReference type="NCBI Taxonomy" id="5499"/>
    <lineage>
        <taxon>Eukaryota</taxon>
        <taxon>Fungi</taxon>
        <taxon>Dikarya</taxon>
        <taxon>Ascomycota</taxon>
        <taxon>Pezizomycotina</taxon>
        <taxon>Dothideomycetes</taxon>
        <taxon>Dothideomycetidae</taxon>
        <taxon>Mycosphaerellales</taxon>
        <taxon>Mycosphaerellaceae</taxon>
        <taxon>Fulvia</taxon>
    </lineage>
</organism>
<dbReference type="CDD" id="cd18186">
    <property type="entry name" value="BTB_POZ_ZBTB_KLHL-like"/>
    <property type="match status" value="1"/>
</dbReference>
<evidence type="ECO:0000313" key="4">
    <source>
        <dbReference type="Proteomes" id="UP000756132"/>
    </source>
</evidence>
<name>A0A9Q8US79_PASFU</name>
<dbReference type="RefSeq" id="XP_047764940.1">
    <property type="nucleotide sequence ID" value="XM_047910678.1"/>
</dbReference>
<evidence type="ECO:0000256" key="1">
    <source>
        <dbReference type="SAM" id="SignalP"/>
    </source>
</evidence>
<sequence>MLSSAQLYLLLANIFFQLHLASHISTTSCLTSTSRSPRIMGLAASKLPLPHGEEILRSGAYADLELRCGSRHWMVHKNVLCPQSDWFKAAGDGRFRETEERVIILHDDNPDAVEAMLSHLYTKDYSDAFSLLQKTASKSRPATFNVRVFALGEK</sequence>
<keyword evidence="1" id="KW-0732">Signal</keyword>
<accession>A0A9Q8US79</accession>
<protein>
    <recommendedName>
        <fullName evidence="2">BTB domain-containing protein</fullName>
    </recommendedName>
</protein>
<dbReference type="AlphaFoldDB" id="A0A9Q8US79"/>
<dbReference type="Pfam" id="PF00651">
    <property type="entry name" value="BTB"/>
    <property type="match status" value="1"/>
</dbReference>
<dbReference type="KEGG" id="ffu:CLAFUR5_11530"/>
<dbReference type="GeneID" id="71991408"/>
<reference evidence="3" key="1">
    <citation type="submission" date="2021-12" db="EMBL/GenBank/DDBJ databases">
        <authorList>
            <person name="Zaccaron A."/>
            <person name="Stergiopoulos I."/>
        </authorList>
    </citation>
    <scope>NUCLEOTIDE SEQUENCE</scope>
    <source>
        <strain evidence="3">Race5_Kim</strain>
    </source>
</reference>
<dbReference type="PANTHER" id="PTHR47843:SF5">
    <property type="entry name" value="BTB_POZ DOMAIN PROTEIN"/>
    <property type="match status" value="1"/>
</dbReference>
<proteinExistence type="predicted"/>
<feature type="signal peptide" evidence="1">
    <location>
        <begin position="1"/>
        <end position="21"/>
    </location>
</feature>
<dbReference type="EMBL" id="CP090170">
    <property type="protein sequence ID" value="UJO20574.1"/>
    <property type="molecule type" value="Genomic_DNA"/>
</dbReference>
<evidence type="ECO:0000313" key="3">
    <source>
        <dbReference type="EMBL" id="UJO20574.1"/>
    </source>
</evidence>
<dbReference type="SUPFAM" id="SSF54695">
    <property type="entry name" value="POZ domain"/>
    <property type="match status" value="1"/>
</dbReference>
<dbReference type="PROSITE" id="PS50097">
    <property type="entry name" value="BTB"/>
    <property type="match status" value="1"/>
</dbReference>
<evidence type="ECO:0000259" key="2">
    <source>
        <dbReference type="PROSITE" id="PS50097"/>
    </source>
</evidence>
<dbReference type="PANTHER" id="PTHR47843">
    <property type="entry name" value="BTB DOMAIN-CONTAINING PROTEIN-RELATED"/>
    <property type="match status" value="1"/>
</dbReference>
<dbReference type="OrthoDB" id="6359816at2759"/>
<dbReference type="Gene3D" id="3.30.710.10">
    <property type="entry name" value="Potassium Channel Kv1.1, Chain A"/>
    <property type="match status" value="1"/>
</dbReference>
<dbReference type="InterPro" id="IPR011333">
    <property type="entry name" value="SKP1/BTB/POZ_sf"/>
</dbReference>